<keyword evidence="7" id="KW-0456">Lyase</keyword>
<accession>A0ABU0E526</accession>
<evidence type="ECO:0000256" key="1">
    <source>
        <dbReference type="ARBA" id="ARBA00001933"/>
    </source>
</evidence>
<evidence type="ECO:0000313" key="7">
    <source>
        <dbReference type="EMBL" id="MDQ0361920.1"/>
    </source>
</evidence>
<dbReference type="EMBL" id="JAUSUR010000005">
    <property type="protein sequence ID" value="MDQ0361920.1"/>
    <property type="molecule type" value="Genomic_DNA"/>
</dbReference>
<dbReference type="SUPFAM" id="SSF53686">
    <property type="entry name" value="Tryptophan synthase beta subunit-like PLP-dependent enzymes"/>
    <property type="match status" value="1"/>
</dbReference>
<evidence type="ECO:0000256" key="2">
    <source>
        <dbReference type="ARBA" id="ARBA00005517"/>
    </source>
</evidence>
<evidence type="ECO:0000256" key="3">
    <source>
        <dbReference type="ARBA" id="ARBA00022898"/>
    </source>
</evidence>
<dbReference type="Pfam" id="PF00291">
    <property type="entry name" value="PALP"/>
    <property type="match status" value="1"/>
</dbReference>
<dbReference type="PANTHER" id="PTHR43515:SF1">
    <property type="entry name" value="THREONINE SYNTHASE-LIKE 1"/>
    <property type="match status" value="1"/>
</dbReference>
<dbReference type="InterPro" id="IPR036052">
    <property type="entry name" value="TrpB-like_PALP_sf"/>
</dbReference>
<dbReference type="CDD" id="cd01560">
    <property type="entry name" value="Thr-synth_2"/>
    <property type="match status" value="1"/>
</dbReference>
<keyword evidence="3" id="KW-0663">Pyridoxal phosphate</keyword>
<name>A0ABU0E526_9FIRM</name>
<protein>
    <recommendedName>
        <fullName evidence="4">Threonine synthase</fullName>
        <ecNumber evidence="4">4.2.3.1</ecNumber>
    </recommendedName>
</protein>
<evidence type="ECO:0000256" key="4">
    <source>
        <dbReference type="NCBIfam" id="TIGR00260"/>
    </source>
</evidence>
<dbReference type="InterPro" id="IPR001926">
    <property type="entry name" value="TrpB-like_PALP"/>
</dbReference>
<dbReference type="Proteomes" id="UP001230220">
    <property type="component" value="Unassembled WGS sequence"/>
</dbReference>
<dbReference type="Pfam" id="PF14821">
    <property type="entry name" value="Thr_synth_N"/>
    <property type="match status" value="1"/>
</dbReference>
<feature type="domain" description="Tryptophan synthase beta chain-like PALP" evidence="5">
    <location>
        <begin position="90"/>
        <end position="413"/>
    </location>
</feature>
<dbReference type="InterPro" id="IPR037158">
    <property type="entry name" value="Thr_synth_N_sf"/>
</dbReference>
<keyword evidence="8" id="KW-1185">Reference proteome</keyword>
<dbReference type="RefSeq" id="WP_307409063.1">
    <property type="nucleotide sequence ID" value="NZ_JAUSUR010000005.1"/>
</dbReference>
<evidence type="ECO:0000259" key="6">
    <source>
        <dbReference type="Pfam" id="PF14821"/>
    </source>
</evidence>
<dbReference type="InterPro" id="IPR029144">
    <property type="entry name" value="Thr_synth_N"/>
</dbReference>
<comment type="similarity">
    <text evidence="2">Belongs to the threonine synthase family.</text>
</comment>
<dbReference type="Gene3D" id="3.40.50.1100">
    <property type="match status" value="2"/>
</dbReference>
<dbReference type="EC" id="4.2.3.1" evidence="4"/>
<organism evidence="7 8">
    <name type="scientific">Breznakia pachnodae</name>
    <dbReference type="NCBI Taxonomy" id="265178"/>
    <lineage>
        <taxon>Bacteria</taxon>
        <taxon>Bacillati</taxon>
        <taxon>Bacillota</taxon>
        <taxon>Erysipelotrichia</taxon>
        <taxon>Erysipelotrichales</taxon>
        <taxon>Erysipelotrichaceae</taxon>
        <taxon>Breznakia</taxon>
    </lineage>
</organism>
<dbReference type="GO" id="GO:0004795">
    <property type="term" value="F:threonine synthase activity"/>
    <property type="evidence" value="ECO:0007669"/>
    <property type="project" value="UniProtKB-EC"/>
</dbReference>
<comment type="cofactor">
    <cofactor evidence="1">
        <name>pyridoxal 5'-phosphate</name>
        <dbReference type="ChEBI" id="CHEBI:597326"/>
    </cofactor>
</comment>
<evidence type="ECO:0000313" key="8">
    <source>
        <dbReference type="Proteomes" id="UP001230220"/>
    </source>
</evidence>
<dbReference type="PANTHER" id="PTHR43515">
    <property type="entry name" value="THREONINE SYNTHASE-LIKE 1"/>
    <property type="match status" value="1"/>
</dbReference>
<feature type="domain" description="Threonine synthase N-terminal" evidence="6">
    <location>
        <begin position="5"/>
        <end position="80"/>
    </location>
</feature>
<reference evidence="7 8" key="1">
    <citation type="submission" date="2023-07" db="EMBL/GenBank/DDBJ databases">
        <title>Genomic Encyclopedia of Type Strains, Phase IV (KMG-IV): sequencing the most valuable type-strain genomes for metagenomic binning, comparative biology and taxonomic classification.</title>
        <authorList>
            <person name="Goeker M."/>
        </authorList>
    </citation>
    <scope>NUCLEOTIDE SEQUENCE [LARGE SCALE GENOMIC DNA]</scope>
    <source>
        <strain evidence="7 8">DSM 16784</strain>
    </source>
</reference>
<dbReference type="InterPro" id="IPR004450">
    <property type="entry name" value="Thr_synthase-like"/>
</dbReference>
<dbReference type="NCBIfam" id="TIGR00260">
    <property type="entry name" value="thrC"/>
    <property type="match status" value="1"/>
</dbReference>
<dbReference type="Gene3D" id="3.90.1380.10">
    <property type="entry name" value="Threonine synthase, N-terminal domain"/>
    <property type="match status" value="1"/>
</dbReference>
<gene>
    <name evidence="7" type="ORF">J2S15_002673</name>
</gene>
<comment type="caution">
    <text evidence="7">The sequence shown here is derived from an EMBL/GenBank/DDBJ whole genome shotgun (WGS) entry which is preliminary data.</text>
</comment>
<evidence type="ECO:0000259" key="5">
    <source>
        <dbReference type="Pfam" id="PF00291"/>
    </source>
</evidence>
<sequence length="493" mass="55338">MNKVYESTRDKNERIEPAKAILQGLSNDGGLFVLSDLTSRKLDVSSLADKDYYEIAQDVLTVFLDDFTKEEIKDCVYNAYKGKFSTDEITPLVKLSDAFVLELFNGPTSAFKDVGLSMLPQLTSTSLKKTNADYDVLILTATSGDTGKAALEGFKDVDKTKIMVFYPNDGVSKVQETQMKTQQGKNVKVCAIEGNFDDAQSGIKKLFVDDAFKAELAKENIRLSSANSINIGRLIPQMVYYFYAYAQLVKTGEIKMGDKVNYIVPTGNFGNILAGYYAKQIGLPVNKLVCASNDNNVLYDFIQSGEYNRKRNFLKTISPSMDILISSNLERLLYYASGCDNAYIKEIMDELNTKGSYKVKEDVLKSIQKDFTCGYATNEQTAETIKTVYEKDDYLLDPHTAVAYKVLLDDVDKEHKNVVLSTASPYKFTDSVYHSLHSDDAGDEFELMKKLNEETGVAIPKNLQDLDKLPVLHEDVIEKDEMKEYVLKNVKEI</sequence>
<proteinExistence type="inferred from homology"/>